<dbReference type="SUPFAM" id="SSF52047">
    <property type="entry name" value="RNI-like"/>
    <property type="match status" value="1"/>
</dbReference>
<dbReference type="PANTHER" id="PTHR46312">
    <property type="entry name" value="NACHT DOMAIN-CONTAINING PROTEIN"/>
    <property type="match status" value="1"/>
</dbReference>
<dbReference type="AlphaFoldDB" id="A0A1W0ABF3"/>
<dbReference type="Pfam" id="PF13516">
    <property type="entry name" value="LRR_6"/>
    <property type="match status" value="2"/>
</dbReference>
<reference evidence="1 2" key="1">
    <citation type="journal article" date="2014" name="Genome Biol. Evol.">
        <title>The secreted proteins of Achlya hypogyna and Thraustotheca clavata identify the ancestral oomycete secretome and reveal gene acquisitions by horizontal gene transfer.</title>
        <authorList>
            <person name="Misner I."/>
            <person name="Blouin N."/>
            <person name="Leonard G."/>
            <person name="Richards T.A."/>
            <person name="Lane C.E."/>
        </authorList>
    </citation>
    <scope>NUCLEOTIDE SEQUENCE [LARGE SCALE GENOMIC DNA]</scope>
    <source>
        <strain evidence="1 2">ATCC 34112</strain>
    </source>
</reference>
<gene>
    <name evidence="1" type="ORF">THRCLA_20139</name>
</gene>
<evidence type="ECO:0000313" key="2">
    <source>
        <dbReference type="Proteomes" id="UP000243217"/>
    </source>
</evidence>
<dbReference type="EMBL" id="JNBS01000232">
    <property type="protein sequence ID" value="OQS07528.1"/>
    <property type="molecule type" value="Genomic_DNA"/>
</dbReference>
<accession>A0A1W0ABF3</accession>
<proteinExistence type="predicted"/>
<evidence type="ECO:0000313" key="1">
    <source>
        <dbReference type="EMBL" id="OQS07528.1"/>
    </source>
</evidence>
<dbReference type="InterPro" id="IPR001611">
    <property type="entry name" value="Leu-rich_rpt"/>
</dbReference>
<dbReference type="OrthoDB" id="120976at2759"/>
<name>A0A1W0ABF3_9STRA</name>
<protein>
    <submittedName>
        <fullName evidence="1">Uncharacterized protein</fullName>
    </submittedName>
</protein>
<comment type="caution">
    <text evidence="1">The sequence shown here is derived from an EMBL/GenBank/DDBJ whole genome shotgun (WGS) entry which is preliminary data.</text>
</comment>
<dbReference type="Proteomes" id="UP000243217">
    <property type="component" value="Unassembled WGS sequence"/>
</dbReference>
<dbReference type="PANTHER" id="PTHR46312:SF2">
    <property type="entry name" value="NUCLEOTIDE-BINDING OLIGOMERIZATION DOMAIN-CONTAINING PROTEIN 2-LIKE"/>
    <property type="match status" value="1"/>
</dbReference>
<sequence>MQIPEVFELIAHSLSSTCDFFTFLRAVPRLNLSKQFQSILHLASNVPERLIYPRFGVADVTIIEMNLEAVKWLLIWNPHIHISQIHHTLLNHLPLFLQSLTNPISYCALHLELHCVTITQLHHLTTQHGSQIQSLSIKIHEPRNIPLGKSSFERLRHAIAACGKLSLFHLQLDHPAWNGAHLQYIFDYLVESSIVNFKLCISGYRGDSMTNRCSFSLVEWLICVPVISFAWIDPDPTETQTTPAILRVVHALSASKTIKKIDLSLSKALMTTFATLRNKASPKSMQTLIAEYPYAPESYILSLGQRIIFSSITQLDLTWNPSSSIIALVPYLPRLSCLESLNLSHCYLMIDGSRALAQILPRIPSLTQLYLTSNDLFDTGATTISLGVAGCKKLKYLYLNKNQLTDSSLARLVLGCRACPTLQHVDISDNLYKNATVRRIHKKADLISKICTVVSSFSVDYEPRQSMVVSTATVAV</sequence>
<keyword evidence="2" id="KW-1185">Reference proteome</keyword>
<dbReference type="InterPro" id="IPR032675">
    <property type="entry name" value="LRR_dom_sf"/>
</dbReference>
<dbReference type="Gene3D" id="3.80.10.10">
    <property type="entry name" value="Ribonuclease Inhibitor"/>
    <property type="match status" value="1"/>
</dbReference>
<organism evidence="1 2">
    <name type="scientific">Thraustotheca clavata</name>
    <dbReference type="NCBI Taxonomy" id="74557"/>
    <lineage>
        <taxon>Eukaryota</taxon>
        <taxon>Sar</taxon>
        <taxon>Stramenopiles</taxon>
        <taxon>Oomycota</taxon>
        <taxon>Saprolegniomycetes</taxon>
        <taxon>Saprolegniales</taxon>
        <taxon>Achlyaceae</taxon>
        <taxon>Thraustotheca</taxon>
    </lineage>
</organism>